<name>A0A6N2QW89_9FIRM</name>
<accession>A0A6N2QW89</accession>
<dbReference type="RefSeq" id="WP_156340178.1">
    <property type="nucleotide sequence ID" value="NZ_CACRSQ010000002.1"/>
</dbReference>
<proteinExistence type="predicted"/>
<evidence type="ECO:0000313" key="1">
    <source>
        <dbReference type="EMBL" id="VYS72813.1"/>
    </source>
</evidence>
<dbReference type="AlphaFoldDB" id="A0A6N2QW89"/>
<reference evidence="1" key="1">
    <citation type="submission" date="2019-11" db="EMBL/GenBank/DDBJ databases">
        <authorList>
            <person name="Feng L."/>
        </authorList>
    </citation>
    <scope>NUCLEOTIDE SEQUENCE</scope>
    <source>
        <strain evidence="1">AcaccaeLFYP115</strain>
    </source>
</reference>
<protein>
    <submittedName>
        <fullName evidence="1">Uncharacterized protein</fullName>
    </submittedName>
</protein>
<organism evidence="1">
    <name type="scientific">Anaerostipes caccae</name>
    <dbReference type="NCBI Taxonomy" id="105841"/>
    <lineage>
        <taxon>Bacteria</taxon>
        <taxon>Bacillati</taxon>
        <taxon>Bacillota</taxon>
        <taxon>Clostridia</taxon>
        <taxon>Lachnospirales</taxon>
        <taxon>Lachnospiraceae</taxon>
        <taxon>Anaerostipes</taxon>
    </lineage>
</organism>
<sequence length="342" mass="40299">MARILYSERPYVEELSTNKTRNLIVICERLFLPVQADAAKLELAGEIAGRLIDEPQILLWMLQSEAIDLLFELWEQKDGQFALEPNFNDLQQLRYLGFIHVEEDQVAVNIEAKDLFYFTLKSHKSGRIMERHTRWEQVIFGMLFTYGILDVYYCYDIFVQVTGEKISYDEMERFLLIRIVFWRSGILLRNEKTKRLFMVSREVLDRNEVFDEWNEHQDLNFREYTEDEYVALAMGNGVTGWPGVSEMFTYILEEIEDDRYKAMVIMKSIILMIQNGASYLDTVVKVSRLLDAEEEDEKIFYDCLKTVFYHTPIYGKKGHTLSDMAKKQEDVPFQVINGGKKI</sequence>
<gene>
    <name evidence="1" type="ORF">ACLFYP115_00098</name>
</gene>
<dbReference type="EMBL" id="CACRSQ010000002">
    <property type="protein sequence ID" value="VYS72813.1"/>
    <property type="molecule type" value="Genomic_DNA"/>
</dbReference>